<reference evidence="3" key="2">
    <citation type="submission" date="2013-12" db="EMBL/GenBank/DDBJ databases">
        <authorList>
            <person name="Yu Y."/>
            <person name="Lee S."/>
            <person name="de Baynast K."/>
            <person name="Wissotski M."/>
            <person name="Liu L."/>
            <person name="Talag J."/>
            <person name="Goicoechea J."/>
            <person name="Angelova A."/>
            <person name="Jetty R."/>
            <person name="Kudrna D."/>
            <person name="Golser W."/>
            <person name="Rivera L."/>
            <person name="Zhang J."/>
            <person name="Wing R."/>
        </authorList>
    </citation>
    <scope>NUCLEOTIDE SEQUENCE</scope>
</reference>
<reference evidence="2" key="3">
    <citation type="submission" date="2015-04" db="UniProtKB">
        <authorList>
            <consortium name="EnsemblPlants"/>
        </authorList>
    </citation>
    <scope>IDENTIFICATION</scope>
</reference>
<accession>A0A0D9XYZ9</accession>
<evidence type="ECO:0000313" key="2">
    <source>
        <dbReference type="EnsemblPlants" id="LPERR12G08950.1"/>
    </source>
</evidence>
<organism evidence="2 3">
    <name type="scientific">Leersia perrieri</name>
    <dbReference type="NCBI Taxonomy" id="77586"/>
    <lineage>
        <taxon>Eukaryota</taxon>
        <taxon>Viridiplantae</taxon>
        <taxon>Streptophyta</taxon>
        <taxon>Embryophyta</taxon>
        <taxon>Tracheophyta</taxon>
        <taxon>Spermatophyta</taxon>
        <taxon>Magnoliopsida</taxon>
        <taxon>Liliopsida</taxon>
        <taxon>Poales</taxon>
        <taxon>Poaceae</taxon>
        <taxon>BOP clade</taxon>
        <taxon>Oryzoideae</taxon>
        <taxon>Oryzeae</taxon>
        <taxon>Oryzinae</taxon>
        <taxon>Leersia</taxon>
    </lineage>
</organism>
<protein>
    <recommendedName>
        <fullName evidence="4">FBD domain-containing protein</fullName>
    </recommendedName>
</protein>
<dbReference type="AlphaFoldDB" id="A0A0D9XYZ9"/>
<keyword evidence="3" id="KW-1185">Reference proteome</keyword>
<dbReference type="Gramene" id="LPERR12G08950.1">
    <property type="protein sequence ID" value="LPERR12G08950.1"/>
    <property type="gene ID" value="LPERR12G08950"/>
</dbReference>
<name>A0A0D9XYZ9_9ORYZ</name>
<evidence type="ECO:0008006" key="4">
    <source>
        <dbReference type="Google" id="ProtNLM"/>
    </source>
</evidence>
<dbReference type="Proteomes" id="UP000032180">
    <property type="component" value="Chromosome 12"/>
</dbReference>
<feature type="chain" id="PRO_5002350612" description="FBD domain-containing protein" evidence="1">
    <location>
        <begin position="29"/>
        <end position="287"/>
    </location>
</feature>
<evidence type="ECO:0000313" key="3">
    <source>
        <dbReference type="Proteomes" id="UP000032180"/>
    </source>
</evidence>
<sequence length="287" mass="32922">MECCRGAAADRLSALLLKILTRLRCADSLQQLNVDANFQISINIVTPMLMKLYLNTHRGVNTESGFTFSAPAVEDLTWKYETQTSSRRFGVRWRMWSISFSSSLDLDNYSEIAGLPSSWQQSTDVGVLSLNLQTYVLQEIHPRALRKRYSNFRLCPTFLFWSWIWRHEDMSTEQSSCICLAFIDNGCFVDCRCDQPNNWRNQSISLTDHKEVEINGFRGQGHEVDLLKILLRCAIALERVTVRYSRKVSPSEIGSGCMEISGILEGYPSVKYNIYYHKSGKRVLICN</sequence>
<dbReference type="EnsemblPlants" id="LPERR12G08950.1">
    <property type="protein sequence ID" value="LPERR12G08950.1"/>
    <property type="gene ID" value="LPERR12G08950"/>
</dbReference>
<proteinExistence type="predicted"/>
<dbReference type="InterPro" id="IPR055312">
    <property type="entry name" value="FBL15-like"/>
</dbReference>
<evidence type="ECO:0000256" key="1">
    <source>
        <dbReference type="SAM" id="SignalP"/>
    </source>
</evidence>
<dbReference type="HOGENOM" id="CLU_017148_4_0_1"/>
<reference evidence="2 3" key="1">
    <citation type="submission" date="2012-08" db="EMBL/GenBank/DDBJ databases">
        <title>Oryza genome evolution.</title>
        <authorList>
            <person name="Wing R.A."/>
        </authorList>
    </citation>
    <scope>NUCLEOTIDE SEQUENCE</scope>
</reference>
<keyword evidence="1" id="KW-0732">Signal</keyword>
<feature type="signal peptide" evidence="1">
    <location>
        <begin position="1"/>
        <end position="28"/>
    </location>
</feature>
<dbReference type="PANTHER" id="PTHR34709:SF62">
    <property type="entry name" value="OS12G0545400 PROTEIN"/>
    <property type="match status" value="1"/>
</dbReference>
<dbReference type="PANTHER" id="PTHR34709">
    <property type="entry name" value="OS10G0396666 PROTEIN"/>
    <property type="match status" value="1"/>
</dbReference>